<proteinExistence type="predicted"/>
<reference evidence="2" key="1">
    <citation type="journal article" date="2017" name="Nat. Commun.">
        <title>The asparagus genome sheds light on the origin and evolution of a young Y chromosome.</title>
        <authorList>
            <person name="Harkess A."/>
            <person name="Zhou J."/>
            <person name="Xu C."/>
            <person name="Bowers J.E."/>
            <person name="Van der Hulst R."/>
            <person name="Ayyampalayam S."/>
            <person name="Mercati F."/>
            <person name="Riccardi P."/>
            <person name="McKain M.R."/>
            <person name="Kakrana A."/>
            <person name="Tang H."/>
            <person name="Ray J."/>
            <person name="Groenendijk J."/>
            <person name="Arikit S."/>
            <person name="Mathioni S.M."/>
            <person name="Nakano M."/>
            <person name="Shan H."/>
            <person name="Telgmann-Rauber A."/>
            <person name="Kanno A."/>
            <person name="Yue Z."/>
            <person name="Chen H."/>
            <person name="Li W."/>
            <person name="Chen Y."/>
            <person name="Xu X."/>
            <person name="Zhang Y."/>
            <person name="Luo S."/>
            <person name="Chen H."/>
            <person name="Gao J."/>
            <person name="Mao Z."/>
            <person name="Pires J.C."/>
            <person name="Luo M."/>
            <person name="Kudrna D."/>
            <person name="Wing R.A."/>
            <person name="Meyers B.C."/>
            <person name="Yi K."/>
            <person name="Kong H."/>
            <person name="Lavrijsen P."/>
            <person name="Sunseri F."/>
            <person name="Falavigna A."/>
            <person name="Ye Y."/>
            <person name="Leebens-Mack J.H."/>
            <person name="Chen G."/>
        </authorList>
    </citation>
    <scope>NUCLEOTIDE SEQUENCE [LARGE SCALE GENOMIC DNA]</scope>
    <source>
        <strain evidence="2">cv. DH0086</strain>
    </source>
</reference>
<keyword evidence="2" id="KW-1185">Reference proteome</keyword>
<dbReference type="EMBL" id="CM007385">
    <property type="protein sequence ID" value="ONK68524.1"/>
    <property type="molecule type" value="Genomic_DNA"/>
</dbReference>
<dbReference type="AlphaFoldDB" id="A0A5P1ERT0"/>
<name>A0A5P1ERT0_ASPOF</name>
<dbReference type="Gramene" id="ONK68524">
    <property type="protein sequence ID" value="ONK68524"/>
    <property type="gene ID" value="A4U43_C05F12820"/>
</dbReference>
<evidence type="ECO:0000313" key="2">
    <source>
        <dbReference type="Proteomes" id="UP000243459"/>
    </source>
</evidence>
<sequence>MFRRESGVLALSGALYCFSLAVSCMKFCVALTFSHPAAGFHLNLGSFRLGLPSLGENELAELYTGTSDQKTKICLSSINQIEPTTGLYAGKAKKKKCNNADCDQSRFAFDTDLLDQ</sequence>
<dbReference type="Proteomes" id="UP000243459">
    <property type="component" value="Chromosome 5"/>
</dbReference>
<organism evidence="1 2">
    <name type="scientific">Asparagus officinalis</name>
    <name type="common">Garden asparagus</name>
    <dbReference type="NCBI Taxonomy" id="4686"/>
    <lineage>
        <taxon>Eukaryota</taxon>
        <taxon>Viridiplantae</taxon>
        <taxon>Streptophyta</taxon>
        <taxon>Embryophyta</taxon>
        <taxon>Tracheophyta</taxon>
        <taxon>Spermatophyta</taxon>
        <taxon>Magnoliopsida</taxon>
        <taxon>Liliopsida</taxon>
        <taxon>Asparagales</taxon>
        <taxon>Asparagaceae</taxon>
        <taxon>Asparagoideae</taxon>
        <taxon>Asparagus</taxon>
    </lineage>
</organism>
<dbReference type="PROSITE" id="PS51257">
    <property type="entry name" value="PROKAR_LIPOPROTEIN"/>
    <property type="match status" value="1"/>
</dbReference>
<evidence type="ECO:0000313" key="1">
    <source>
        <dbReference type="EMBL" id="ONK68524.1"/>
    </source>
</evidence>
<accession>A0A5P1ERT0</accession>
<protein>
    <submittedName>
        <fullName evidence="1">Uncharacterized protein</fullName>
    </submittedName>
</protein>
<gene>
    <name evidence="1" type="ORF">A4U43_C05F12820</name>
</gene>